<dbReference type="RefSeq" id="WP_120750946.1">
    <property type="nucleotide sequence ID" value="NZ_RBAH01000030.1"/>
</dbReference>
<dbReference type="InterPro" id="IPR018060">
    <property type="entry name" value="HTH_AraC"/>
</dbReference>
<comment type="caution">
    <text evidence="6">The sequence shown here is derived from an EMBL/GenBank/DDBJ whole genome shotgun (WGS) entry which is preliminary data.</text>
</comment>
<feature type="transmembrane region" description="Helical" evidence="4">
    <location>
        <begin position="14"/>
        <end position="39"/>
    </location>
</feature>
<dbReference type="EMBL" id="RBAH01000030">
    <property type="protein sequence ID" value="RKN70659.1"/>
    <property type="molecule type" value="Genomic_DNA"/>
</dbReference>
<gene>
    <name evidence="6" type="ORF">D7M11_29920</name>
</gene>
<evidence type="ECO:0000256" key="2">
    <source>
        <dbReference type="ARBA" id="ARBA00023125"/>
    </source>
</evidence>
<reference evidence="6 7" key="1">
    <citation type="journal article" date="2007" name="Int. J. Syst. Evol. Microbiol.">
        <title>Paenibacillus ginsengarvi sp. nov., isolated from soil from ginseng cultivation.</title>
        <authorList>
            <person name="Yoon M.H."/>
            <person name="Ten L.N."/>
            <person name="Im W.T."/>
        </authorList>
    </citation>
    <scope>NUCLEOTIDE SEQUENCE [LARGE SCALE GENOMIC DNA]</scope>
    <source>
        <strain evidence="6 7">KCTC 13059</strain>
    </source>
</reference>
<keyword evidence="4" id="KW-1133">Transmembrane helix</keyword>
<dbReference type="PROSITE" id="PS01124">
    <property type="entry name" value="HTH_ARAC_FAMILY_2"/>
    <property type="match status" value="1"/>
</dbReference>
<organism evidence="6 7">
    <name type="scientific">Paenibacillus ginsengarvi</name>
    <dbReference type="NCBI Taxonomy" id="400777"/>
    <lineage>
        <taxon>Bacteria</taxon>
        <taxon>Bacillati</taxon>
        <taxon>Bacillota</taxon>
        <taxon>Bacilli</taxon>
        <taxon>Bacillales</taxon>
        <taxon>Paenibacillaceae</taxon>
        <taxon>Paenibacillus</taxon>
    </lineage>
</organism>
<feature type="transmembrane region" description="Helical" evidence="4">
    <location>
        <begin position="299"/>
        <end position="319"/>
    </location>
</feature>
<dbReference type="AlphaFoldDB" id="A0A3B0BDY5"/>
<dbReference type="PANTHER" id="PTHR43280">
    <property type="entry name" value="ARAC-FAMILY TRANSCRIPTIONAL REGULATOR"/>
    <property type="match status" value="1"/>
</dbReference>
<evidence type="ECO:0000313" key="7">
    <source>
        <dbReference type="Proteomes" id="UP000282311"/>
    </source>
</evidence>
<dbReference type="InterPro" id="IPR041522">
    <property type="entry name" value="CdaR_GGDEF"/>
</dbReference>
<feature type="domain" description="HTH araC/xylS-type" evidence="5">
    <location>
        <begin position="669"/>
        <end position="768"/>
    </location>
</feature>
<keyword evidence="2" id="KW-0238">DNA-binding</keyword>
<sequence>MSGNPVRLGKRSVIVTWLISYISVLLVPIMISGAVYAATWHVIESEVKRANESLLLQTEQAIDANLRGIERLSMEIALNKQVAAFINAAKPLSDNDYYELYSIANVLKIYKMANDYIDQIFIYYKNSDTVLSTREHTNSRGLYEMMRQREDMSYAEWSAFFDKRYLQEYAPVRVRDGNQTENAVLYARSVLLDNPEQPGAVILFVIKDSRLLENIASSNGAQVAVVDQMNRDVASTDNASDVAAIPYDRLTGDSGFFYDENGDRKVAVSYTTSAINGWKYVSLVPAAVFDEKMEYMKKLIYGSVGLCILIGGIVAYWFLRKNYVPIHTLIRNFATKSGLTFAGGSNEYSYLHDALNNTLTEKEKVDQRLKQHRNAIRSHFLQGLLKGRLDRNVPVHESFAAHDIRPVSSHYAVLLLHIEHYGKLEDSGYSEPQKVKLLQFIVMNVVEELASESHQAFATEMDDSLACIVNFREQAEPEALLRLAEQTKRFLLEQFHVSLTIAISGIHQDLYSLPRAYEETLEAMEYRLVMGSGEVIGYADVPKAAAGWTGGYYYPLHVEQQLINFVKTGDYERAKAAITDILSLNMKEASFSVPYAKCFMFDLIGTLLKTMDEIGPDHKRRIMEQADPLNRLIACGTIKEMELELRDVLGRVCRAIEEDRKMESNPISRQVMEYVRGHYIDESLNISSIGEAFDLTPSYLSKQFKVQTGEALLDYINRTRLEAAKAMLAQQPLPVAEIARQVGYGDINTFNRIFKKFEGITPGKYREVSGQ</sequence>
<evidence type="ECO:0000256" key="1">
    <source>
        <dbReference type="ARBA" id="ARBA00023015"/>
    </source>
</evidence>
<protein>
    <submittedName>
        <fullName evidence="6">AraC family transcriptional regulator</fullName>
    </submittedName>
</protein>
<dbReference type="GO" id="GO:0003700">
    <property type="term" value="F:DNA-binding transcription factor activity"/>
    <property type="evidence" value="ECO:0007669"/>
    <property type="project" value="InterPro"/>
</dbReference>
<dbReference type="Pfam" id="PF12833">
    <property type="entry name" value="HTH_18"/>
    <property type="match status" value="1"/>
</dbReference>
<dbReference type="OrthoDB" id="2515823at2"/>
<keyword evidence="4" id="KW-0812">Transmembrane</keyword>
<dbReference type="SUPFAM" id="SSF46689">
    <property type="entry name" value="Homeodomain-like"/>
    <property type="match status" value="1"/>
</dbReference>
<keyword evidence="1" id="KW-0805">Transcription regulation</keyword>
<dbReference type="SMART" id="SM00342">
    <property type="entry name" value="HTH_ARAC"/>
    <property type="match status" value="1"/>
</dbReference>
<dbReference type="PANTHER" id="PTHR43280:SF2">
    <property type="entry name" value="HTH-TYPE TRANSCRIPTIONAL REGULATOR EXSA"/>
    <property type="match status" value="1"/>
</dbReference>
<dbReference type="Pfam" id="PF17853">
    <property type="entry name" value="GGDEF_2"/>
    <property type="match status" value="1"/>
</dbReference>
<dbReference type="GO" id="GO:0043565">
    <property type="term" value="F:sequence-specific DNA binding"/>
    <property type="evidence" value="ECO:0007669"/>
    <property type="project" value="InterPro"/>
</dbReference>
<keyword evidence="4" id="KW-0472">Membrane</keyword>
<dbReference type="InterPro" id="IPR009057">
    <property type="entry name" value="Homeodomain-like_sf"/>
</dbReference>
<evidence type="ECO:0000313" key="6">
    <source>
        <dbReference type="EMBL" id="RKN70659.1"/>
    </source>
</evidence>
<dbReference type="InterPro" id="IPR018062">
    <property type="entry name" value="HTH_AraC-typ_CS"/>
</dbReference>
<dbReference type="Gene3D" id="1.10.10.60">
    <property type="entry name" value="Homeodomain-like"/>
    <property type="match status" value="2"/>
</dbReference>
<name>A0A3B0BDY5_9BACL</name>
<proteinExistence type="predicted"/>
<keyword evidence="7" id="KW-1185">Reference proteome</keyword>
<evidence type="ECO:0000256" key="3">
    <source>
        <dbReference type="ARBA" id="ARBA00023163"/>
    </source>
</evidence>
<evidence type="ECO:0000256" key="4">
    <source>
        <dbReference type="SAM" id="Phobius"/>
    </source>
</evidence>
<dbReference type="PROSITE" id="PS00041">
    <property type="entry name" value="HTH_ARAC_FAMILY_1"/>
    <property type="match status" value="1"/>
</dbReference>
<keyword evidence="3" id="KW-0804">Transcription</keyword>
<evidence type="ECO:0000259" key="5">
    <source>
        <dbReference type="PROSITE" id="PS01124"/>
    </source>
</evidence>
<dbReference type="Proteomes" id="UP000282311">
    <property type="component" value="Unassembled WGS sequence"/>
</dbReference>
<accession>A0A3B0BDY5</accession>
<dbReference type="InterPro" id="IPR020449">
    <property type="entry name" value="Tscrpt_reg_AraC-type_HTH"/>
</dbReference>
<dbReference type="PRINTS" id="PR00032">
    <property type="entry name" value="HTHARAC"/>
</dbReference>